<feature type="signal peptide" evidence="1">
    <location>
        <begin position="1"/>
        <end position="19"/>
    </location>
</feature>
<feature type="chain" id="PRO_5022742639" evidence="1">
    <location>
        <begin position="20"/>
        <end position="238"/>
    </location>
</feature>
<proteinExistence type="predicted"/>
<evidence type="ECO:0000313" key="2">
    <source>
        <dbReference type="EMBL" id="QDL92844.1"/>
    </source>
</evidence>
<dbReference type="InterPro" id="IPR010634">
    <property type="entry name" value="DUF1223"/>
</dbReference>
<dbReference type="PANTHER" id="PTHR36057">
    <property type="match status" value="1"/>
</dbReference>
<dbReference type="Proteomes" id="UP000305888">
    <property type="component" value="Chromosome"/>
</dbReference>
<name>A0A5B8FYV6_9RHOB</name>
<protein>
    <submittedName>
        <fullName evidence="2">DUF1223 domain-containing protein</fullName>
    </submittedName>
</protein>
<reference evidence="2 3" key="1">
    <citation type="submission" date="2019-06" db="EMBL/GenBank/DDBJ databases">
        <title>Genome sequence of Rhodobacteraceae bacterium D4M1.</title>
        <authorList>
            <person name="Cao J."/>
        </authorList>
    </citation>
    <scope>NUCLEOTIDE SEQUENCE [LARGE SCALE GENOMIC DNA]</scope>
    <source>
        <strain evidence="2 3">D4M1</strain>
    </source>
</reference>
<evidence type="ECO:0000256" key="1">
    <source>
        <dbReference type="SAM" id="SignalP"/>
    </source>
</evidence>
<accession>A0A5B8FYV6</accession>
<sequence>MHRLFALLTALALVPLTGAASRAEEKPVVVELFTSQGCSSCPPADALADTLSREPGLLILTLHVDYWDYLGWRDRFARPENTRRQKAYTAMFHARSVYTPQAIVQGSERLVGSDAPALVAAIQAQRALPSIAHIELVRRSDSIDVKLSSAAPIIFRSKGILHLVTYDEPQTVRIERGENAGKTVVYTNVVRDWMKLGVWDGRAPMTISAPMPSMGKGLAVILQDGKVGPILASAWIEP</sequence>
<dbReference type="EMBL" id="CP040818">
    <property type="protein sequence ID" value="QDL92844.1"/>
    <property type="molecule type" value="Genomic_DNA"/>
</dbReference>
<gene>
    <name evidence="2" type="ORF">FDP22_14270</name>
</gene>
<dbReference type="RefSeq" id="WP_138574684.1">
    <property type="nucleotide sequence ID" value="NZ_CP040818.1"/>
</dbReference>
<dbReference type="Pfam" id="PF06764">
    <property type="entry name" value="DUF1223"/>
    <property type="match status" value="1"/>
</dbReference>
<keyword evidence="1" id="KW-0732">Signal</keyword>
<dbReference type="AlphaFoldDB" id="A0A5B8FYV6"/>
<evidence type="ECO:0000313" key="3">
    <source>
        <dbReference type="Proteomes" id="UP000305888"/>
    </source>
</evidence>
<dbReference type="OrthoDB" id="9808254at2"/>
<keyword evidence="3" id="KW-1185">Reference proteome</keyword>
<organism evidence="2 3">
    <name type="scientific">Paroceanicella profunda</name>
    <dbReference type="NCBI Taxonomy" id="2579971"/>
    <lineage>
        <taxon>Bacteria</taxon>
        <taxon>Pseudomonadati</taxon>
        <taxon>Pseudomonadota</taxon>
        <taxon>Alphaproteobacteria</taxon>
        <taxon>Rhodobacterales</taxon>
        <taxon>Paracoccaceae</taxon>
        <taxon>Paroceanicella</taxon>
    </lineage>
</organism>
<dbReference type="InterPro" id="IPR036249">
    <property type="entry name" value="Thioredoxin-like_sf"/>
</dbReference>
<dbReference type="KEGG" id="ppru:FDP22_14270"/>
<dbReference type="SUPFAM" id="SSF52833">
    <property type="entry name" value="Thioredoxin-like"/>
    <property type="match status" value="1"/>
</dbReference>
<dbReference type="PANTHER" id="PTHR36057:SF1">
    <property type="entry name" value="LIPOPROTEIN LIPID ATTACHMENT SITE-LIKE PROTEIN, PUTATIVE (DUF1223)-RELATED"/>
    <property type="match status" value="1"/>
</dbReference>